<evidence type="ECO:0000313" key="1">
    <source>
        <dbReference type="EMBL" id="BBA35666.1"/>
    </source>
</evidence>
<dbReference type="KEGG" id="mmai:sS8_3729"/>
<dbReference type="InterPro" id="IPR004155">
    <property type="entry name" value="PBS_lyase_HEAT"/>
</dbReference>
<dbReference type="InterPro" id="IPR016024">
    <property type="entry name" value="ARM-type_fold"/>
</dbReference>
<evidence type="ECO:0000313" key="2">
    <source>
        <dbReference type="Proteomes" id="UP000266313"/>
    </source>
</evidence>
<dbReference type="Pfam" id="PF13646">
    <property type="entry name" value="HEAT_2"/>
    <property type="match status" value="1"/>
</dbReference>
<gene>
    <name evidence="1" type="ORF">sS8_3729</name>
</gene>
<reference evidence="1 2" key="1">
    <citation type="submission" date="2016-12" db="EMBL/GenBank/DDBJ databases">
        <title>Genome sequencing of Methylocaldum marinum.</title>
        <authorList>
            <person name="Takeuchi M."/>
            <person name="Kamagata Y."/>
            <person name="Hiraoka S."/>
            <person name="Oshima K."/>
            <person name="Hattori M."/>
            <person name="Iwasaki W."/>
        </authorList>
    </citation>
    <scope>NUCLEOTIDE SEQUENCE [LARGE SCALE GENOMIC DNA]</scope>
    <source>
        <strain evidence="1 2">S8</strain>
    </source>
</reference>
<proteinExistence type="predicted"/>
<dbReference type="SUPFAM" id="SSF48371">
    <property type="entry name" value="ARM repeat"/>
    <property type="match status" value="1"/>
</dbReference>
<dbReference type="EMBL" id="AP017928">
    <property type="protein sequence ID" value="BBA35666.1"/>
    <property type="molecule type" value="Genomic_DNA"/>
</dbReference>
<dbReference type="SMART" id="SM00567">
    <property type="entry name" value="EZ_HEAT"/>
    <property type="match status" value="3"/>
</dbReference>
<organism evidence="1 2">
    <name type="scientific">Methylocaldum marinum</name>
    <dbReference type="NCBI Taxonomy" id="1432792"/>
    <lineage>
        <taxon>Bacteria</taxon>
        <taxon>Pseudomonadati</taxon>
        <taxon>Pseudomonadota</taxon>
        <taxon>Gammaproteobacteria</taxon>
        <taxon>Methylococcales</taxon>
        <taxon>Methylococcaceae</taxon>
        <taxon>Methylocaldum</taxon>
    </lineage>
</organism>
<name>A0A250KVW4_9GAMM</name>
<keyword evidence="2" id="KW-1185">Reference proteome</keyword>
<evidence type="ECO:0008006" key="3">
    <source>
        <dbReference type="Google" id="ProtNLM"/>
    </source>
</evidence>
<accession>A0A250KVW4</accession>
<sequence length="458" mass="51305">MEKDERLLNKIQNCFAQQEGVDDLLRMSEHWDGYKRENAVRRLGMLGNPIAIPSLLVRANDWVSQVRDAAMDALRMLMLDENAQAFIDSLPALYHLAKCRRSDHGRLIANVVRFLLQPENVALVKAAIDSDDKNVARLCVRLCIDHSLIEGSLLVSRTLQHSDVIVRTMACGVLRDLSGEALESALQKAIQDPFMPIRREAFQMCLRTLPGKGPEIARRFVFDKHHSIRELAIMQLLKSGTDVEALFGEILSSSGHSALKVRCALLGVAHLGAKRSIPLVEKHVDDGLPGIRRAALQALAKLAGEDARAYLVAGLRDPSPGVARESVVLLRKITASPPVDDLLDVFGRAKYPHTLDVCVRCARLMNKWDRLLFLLTLGERLMSGDRGGVEMLSEELARWDVDFNRSSAQPSDTQKKAIWAKFRGCAFLLDEQRRRSIEFTVAGFGRELRHKESQERAR</sequence>
<dbReference type="Proteomes" id="UP000266313">
    <property type="component" value="Chromosome"/>
</dbReference>
<protein>
    <recommendedName>
        <fullName evidence="3">PBS lyase HEAT domain protein repeat-containing protein</fullName>
    </recommendedName>
</protein>
<dbReference type="InterPro" id="IPR011989">
    <property type="entry name" value="ARM-like"/>
</dbReference>
<dbReference type="Gene3D" id="1.25.10.10">
    <property type="entry name" value="Leucine-rich Repeat Variant"/>
    <property type="match status" value="2"/>
</dbReference>
<dbReference type="AlphaFoldDB" id="A0A250KVW4"/>